<comment type="cofactor">
    <cofactor evidence="1">
        <name>Ca(2+)</name>
        <dbReference type="ChEBI" id="CHEBI:29108"/>
    </cofactor>
</comment>
<protein>
    <submittedName>
        <fullName evidence="4">Aldose 1-epimerase family protein</fullName>
    </submittedName>
</protein>
<dbReference type="InterPro" id="IPR008183">
    <property type="entry name" value="Aldose_1/G6P_1-epimerase"/>
</dbReference>
<keyword evidence="5" id="KW-1185">Reference proteome</keyword>
<dbReference type="Gene3D" id="2.70.98.10">
    <property type="match status" value="1"/>
</dbReference>
<reference evidence="4" key="1">
    <citation type="submission" date="2020-08" db="EMBL/GenBank/DDBJ databases">
        <title>Lewinella bacteria from marine environments.</title>
        <authorList>
            <person name="Zhong Y."/>
        </authorList>
    </citation>
    <scope>NUCLEOTIDE SEQUENCE</scope>
    <source>
        <strain evidence="4">KCTC 42187</strain>
    </source>
</reference>
<dbReference type="InterPro" id="IPR014718">
    <property type="entry name" value="GH-type_carb-bd"/>
</dbReference>
<name>A0A923PS29_9BACT</name>
<dbReference type="InterPro" id="IPR011013">
    <property type="entry name" value="Gal_mutarotase_sf_dom"/>
</dbReference>
<keyword evidence="3" id="KW-0106">Calcium</keyword>
<dbReference type="RefSeq" id="WP_187467761.1">
    <property type="nucleotide sequence ID" value="NZ_JACSIT010000141.1"/>
</dbReference>
<evidence type="ECO:0000313" key="4">
    <source>
        <dbReference type="EMBL" id="MBC6995737.1"/>
    </source>
</evidence>
<dbReference type="SUPFAM" id="SSF74650">
    <property type="entry name" value="Galactose mutarotase-like"/>
    <property type="match status" value="1"/>
</dbReference>
<proteinExistence type="predicted"/>
<evidence type="ECO:0000313" key="5">
    <source>
        <dbReference type="Proteomes" id="UP000650081"/>
    </source>
</evidence>
<accession>A0A923PS29</accession>
<comment type="subunit">
    <text evidence="2">Monomer.</text>
</comment>
<dbReference type="Pfam" id="PF01263">
    <property type="entry name" value="Aldose_epim"/>
    <property type="match status" value="1"/>
</dbReference>
<dbReference type="GO" id="GO:0030246">
    <property type="term" value="F:carbohydrate binding"/>
    <property type="evidence" value="ECO:0007669"/>
    <property type="project" value="InterPro"/>
</dbReference>
<evidence type="ECO:0000256" key="3">
    <source>
        <dbReference type="ARBA" id="ARBA00022837"/>
    </source>
</evidence>
<gene>
    <name evidence="4" type="ORF">H9S92_16345</name>
</gene>
<organism evidence="4 5">
    <name type="scientific">Neolewinella lacunae</name>
    <dbReference type="NCBI Taxonomy" id="1517758"/>
    <lineage>
        <taxon>Bacteria</taxon>
        <taxon>Pseudomonadati</taxon>
        <taxon>Bacteroidota</taxon>
        <taxon>Saprospiria</taxon>
        <taxon>Saprospirales</taxon>
        <taxon>Lewinellaceae</taxon>
        <taxon>Neolewinella</taxon>
    </lineage>
</organism>
<dbReference type="Proteomes" id="UP000650081">
    <property type="component" value="Unassembled WGS sequence"/>
</dbReference>
<dbReference type="GO" id="GO:0016853">
    <property type="term" value="F:isomerase activity"/>
    <property type="evidence" value="ECO:0007669"/>
    <property type="project" value="InterPro"/>
</dbReference>
<dbReference type="AlphaFoldDB" id="A0A923PS29"/>
<dbReference type="EMBL" id="JACSIT010000141">
    <property type="protein sequence ID" value="MBC6995737.1"/>
    <property type="molecule type" value="Genomic_DNA"/>
</dbReference>
<evidence type="ECO:0000256" key="2">
    <source>
        <dbReference type="ARBA" id="ARBA00011245"/>
    </source>
</evidence>
<dbReference type="InterPro" id="IPR037481">
    <property type="entry name" value="LacX"/>
</dbReference>
<dbReference type="CDD" id="cd09024">
    <property type="entry name" value="Aldose_epim_lacX"/>
    <property type="match status" value="1"/>
</dbReference>
<evidence type="ECO:0000256" key="1">
    <source>
        <dbReference type="ARBA" id="ARBA00001913"/>
    </source>
</evidence>
<dbReference type="GO" id="GO:0005975">
    <property type="term" value="P:carbohydrate metabolic process"/>
    <property type="evidence" value="ECO:0007669"/>
    <property type="project" value="InterPro"/>
</dbReference>
<comment type="caution">
    <text evidence="4">The sequence shown here is derived from an EMBL/GenBank/DDBJ whole genome shotgun (WGS) entry which is preliminary data.</text>
</comment>
<sequence length="293" mass="34017">MRHSIENHCLRLTVKEVGAELSSLVHLPSGREYIWQADPAIWGSHAPVLFPIIGVLKDGKTTIDGQEYRIPKHGMVRHNQNLEPYSHTEDRLTFRLNWDEKTLEQYPYEFDFRVTYRLREEHVIVYHEIRNEDDKTMYFCLGGHPAFRVPCFEGDRYEDYFLRFESPEDARSYLVLPDGTIGQDTREVPWRDGNILPLTHNLFAHDALVFKDLHSHSVILESARSGPVLKLDYAGWTHFGIWAKPEGDFVCLEPWMGLSDPADSDGQFKHKEGIISLEPGETYEMSFDIKILL</sequence>